<dbReference type="CDD" id="cd04482">
    <property type="entry name" value="RPA2_OBF_like"/>
    <property type="match status" value="1"/>
</dbReference>
<protein>
    <recommendedName>
        <fullName evidence="6">tRNA(Ile2) 2-agmatinylcytidine synthetase TiaS</fullName>
        <shortName evidence="6">tRNA(Ile2)-agm2C synthetase</shortName>
        <ecNumber evidence="6">6.3.4.22</ecNumber>
    </recommendedName>
    <alternativeName>
        <fullName evidence="6">tRNA(Ile2) agmatidine synthetase</fullName>
    </alternativeName>
</protein>
<keyword evidence="4 6" id="KW-0547">Nucleotide-binding</keyword>
<evidence type="ECO:0000256" key="1">
    <source>
        <dbReference type="ARBA" id="ARBA00022490"/>
    </source>
</evidence>
<dbReference type="Gene3D" id="2.40.50.1010">
    <property type="match status" value="1"/>
</dbReference>
<feature type="domain" description="TiaS C-terminal zinc ribbon" evidence="9">
    <location>
        <begin position="343"/>
        <end position="382"/>
    </location>
</feature>
<dbReference type="PANTHER" id="PTHR40705">
    <property type="entry name" value="TRNA(ILE2) 2-AGMATINYLCYTIDINE SYNTHETASE TIAS"/>
    <property type="match status" value="1"/>
</dbReference>
<dbReference type="GO" id="GO:0005524">
    <property type="term" value="F:ATP binding"/>
    <property type="evidence" value="ECO:0007669"/>
    <property type="project" value="UniProtKB-KW"/>
</dbReference>
<proteinExistence type="inferred from homology"/>
<comment type="subcellular location">
    <subcellularLocation>
        <location evidence="6">Cytoplasm</location>
    </subcellularLocation>
</comment>
<dbReference type="CDD" id="cd00029">
    <property type="entry name" value="C1"/>
    <property type="match status" value="1"/>
</dbReference>
<evidence type="ECO:0000256" key="2">
    <source>
        <dbReference type="ARBA" id="ARBA00022598"/>
    </source>
</evidence>
<comment type="function">
    <text evidence="6">ATP-dependent agmatine transferase that catalyzes the formation of 2-agmatinylcytidine (agm2C) at the wobble position (C34) of tRNA(Ile2), converting the codon specificity from AUG to AUA.</text>
</comment>
<gene>
    <name evidence="6" type="primary">tiaS</name>
    <name evidence="10" type="ORF">FTO68_08505</name>
</gene>
<sequence>MWIGIDDTDSPKGMCTTYLGALLARRLEESGMEIRSLRLIRLNPTIIWKTRGNAAIAIEAEGDPDYAFRIASDLIEVLADLSCDRTNPGLVVCDGDRPPAAFAEEAITGFCTIEGAIAACKSVGARYALWKNGRGIIGAVAAVAAELEDATSEYLVYRDLRRHESRRYVDPSSLRLAEEMTYPGTWDTCDPGNKTIVCVPHTPDPVLFGIRGNDPVHVSLARSLVISEIPVLEAIFETNQGTDAHLIAGKIPNLEEGRSYIVAGTVASSPKTGIGGHVALLISDHGYYLTCMAYEPTKGFRDIIRALLPGDTVIACGSFKNGSLNLEKIQIISSPPFRVEDAPLCDICGKKMTSAGKGKGYKCRVCGARSREPCISYQERTLHPGWYEVPPSARRHLARPLCRGEPVTPGFPEDYSREDYI</sequence>
<evidence type="ECO:0000256" key="6">
    <source>
        <dbReference type="HAMAP-Rule" id="MF_01892"/>
    </source>
</evidence>
<evidence type="ECO:0000256" key="4">
    <source>
        <dbReference type="ARBA" id="ARBA00022741"/>
    </source>
</evidence>
<evidence type="ECO:0000256" key="5">
    <source>
        <dbReference type="ARBA" id="ARBA00022840"/>
    </source>
</evidence>
<dbReference type="Gene3D" id="3.30.70.2200">
    <property type="match status" value="1"/>
</dbReference>
<dbReference type="PANTHER" id="PTHR40705:SF2">
    <property type="entry name" value="DUF1743 DOMAIN-CONTAINING PROTEIN"/>
    <property type="match status" value="1"/>
</dbReference>
<evidence type="ECO:0000256" key="3">
    <source>
        <dbReference type="ARBA" id="ARBA00022694"/>
    </source>
</evidence>
<evidence type="ECO:0000259" key="9">
    <source>
        <dbReference type="Pfam" id="PF23783"/>
    </source>
</evidence>
<comment type="catalytic activity">
    <reaction evidence="6">
        <text>cytidine(34) in tRNA(Ile2) + agmatine + ATP + H2O = 2-agmatinylcytidine(34) in tRNA(Ile2) + AMP + 2 phosphate + 2 H(+)</text>
        <dbReference type="Rhea" id="RHEA:43608"/>
        <dbReference type="Rhea" id="RHEA-COMP:10625"/>
        <dbReference type="Rhea" id="RHEA-COMP:10626"/>
        <dbReference type="ChEBI" id="CHEBI:15377"/>
        <dbReference type="ChEBI" id="CHEBI:15378"/>
        <dbReference type="ChEBI" id="CHEBI:30616"/>
        <dbReference type="ChEBI" id="CHEBI:43474"/>
        <dbReference type="ChEBI" id="CHEBI:58145"/>
        <dbReference type="ChEBI" id="CHEBI:82748"/>
        <dbReference type="ChEBI" id="CHEBI:83545"/>
        <dbReference type="ChEBI" id="CHEBI:456215"/>
        <dbReference type="EC" id="6.3.4.22"/>
    </reaction>
</comment>
<keyword evidence="5 6" id="KW-0067">ATP-binding</keyword>
<evidence type="ECO:0000259" key="8">
    <source>
        <dbReference type="Pfam" id="PF22641"/>
    </source>
</evidence>
<organism evidence="10 11">
    <name type="scientific">Methanocalculus taiwanensis</name>
    <dbReference type="NCBI Taxonomy" id="106207"/>
    <lineage>
        <taxon>Archaea</taxon>
        <taxon>Methanobacteriati</taxon>
        <taxon>Methanobacteriota</taxon>
        <taxon>Stenosarchaea group</taxon>
        <taxon>Methanomicrobia</taxon>
        <taxon>Methanomicrobiales</taxon>
        <taxon>Methanocalculaceae</taxon>
        <taxon>Methanocalculus</taxon>
    </lineage>
</organism>
<keyword evidence="3 6" id="KW-0819">tRNA processing</keyword>
<dbReference type="RefSeq" id="WP_255332981.1">
    <property type="nucleotide sequence ID" value="NZ_VOTZ01000018.1"/>
</dbReference>
<feature type="domain" description="TiaS-like TCKD" evidence="8">
    <location>
        <begin position="3"/>
        <end position="126"/>
    </location>
</feature>
<dbReference type="Pfam" id="PF22641">
    <property type="entry name" value="TiaS_TCKD"/>
    <property type="match status" value="1"/>
</dbReference>
<dbReference type="GO" id="GO:0016879">
    <property type="term" value="F:ligase activity, forming carbon-nitrogen bonds"/>
    <property type="evidence" value="ECO:0007669"/>
    <property type="project" value="UniProtKB-UniRule"/>
</dbReference>
<dbReference type="Gene3D" id="3.90.600.20">
    <property type="match status" value="1"/>
</dbReference>
<evidence type="ECO:0000313" key="11">
    <source>
        <dbReference type="Proteomes" id="UP001524383"/>
    </source>
</evidence>
<dbReference type="HAMAP" id="MF_01892">
    <property type="entry name" value="tRNA_Ile2_agm2C_synt"/>
    <property type="match status" value="1"/>
</dbReference>
<dbReference type="InterPro" id="IPR055394">
    <property type="entry name" value="Zn_ribbon_TiaS"/>
</dbReference>
<dbReference type="GO" id="GO:0002101">
    <property type="term" value="P:tRNA wobble cytosine modification"/>
    <property type="evidence" value="ECO:0007669"/>
    <property type="project" value="UniProtKB-UniRule"/>
</dbReference>
<dbReference type="Pfam" id="PF23783">
    <property type="entry name" value="Zn_ribbon_TiaS"/>
    <property type="match status" value="1"/>
</dbReference>
<feature type="domain" description="TiaS FLD" evidence="7">
    <location>
        <begin position="133"/>
        <end position="245"/>
    </location>
</feature>
<evidence type="ECO:0000313" key="10">
    <source>
        <dbReference type="EMBL" id="MCQ1539017.1"/>
    </source>
</evidence>
<dbReference type="InterPro" id="IPR013696">
    <property type="entry name" value="TiaS_FLD"/>
</dbReference>
<dbReference type="InterPro" id="IPR024913">
    <property type="entry name" value="tRNA_Ile2__agm2C_synt"/>
</dbReference>
<comment type="similarity">
    <text evidence="6">Belongs to the TiaS family.</text>
</comment>
<dbReference type="InterPro" id="IPR053870">
    <property type="entry name" value="TiaS-like_TCKD"/>
</dbReference>
<name>A0ABD4TN18_9EURY</name>
<comment type="caution">
    <text evidence="10">The sequence shown here is derived from an EMBL/GenBank/DDBJ whole genome shotgun (WGS) entry which is preliminary data.</text>
</comment>
<dbReference type="AlphaFoldDB" id="A0ABD4TN18"/>
<reference evidence="10 11" key="1">
    <citation type="submission" date="2019-08" db="EMBL/GenBank/DDBJ databases">
        <authorList>
            <person name="Chen S.-C."/>
            <person name="Lai M.-C."/>
            <person name="You Y.-T."/>
        </authorList>
    </citation>
    <scope>NUCLEOTIDE SEQUENCE [LARGE SCALE GENOMIC DNA]</scope>
    <source>
        <strain evidence="10 11">P2F9704a</strain>
    </source>
</reference>
<keyword evidence="2 6" id="KW-0436">Ligase</keyword>
<keyword evidence="11" id="KW-1185">Reference proteome</keyword>
<dbReference type="GO" id="GO:0005737">
    <property type="term" value="C:cytoplasm"/>
    <property type="evidence" value="ECO:0007669"/>
    <property type="project" value="UniProtKB-SubCell"/>
</dbReference>
<accession>A0ABD4TN18</accession>
<dbReference type="Proteomes" id="UP001524383">
    <property type="component" value="Unassembled WGS sequence"/>
</dbReference>
<dbReference type="EMBL" id="VOTZ01000018">
    <property type="protein sequence ID" value="MCQ1539017.1"/>
    <property type="molecule type" value="Genomic_DNA"/>
</dbReference>
<keyword evidence="1 6" id="KW-0963">Cytoplasm</keyword>
<evidence type="ECO:0000259" key="7">
    <source>
        <dbReference type="Pfam" id="PF08489"/>
    </source>
</evidence>
<dbReference type="Pfam" id="PF08489">
    <property type="entry name" value="TiaS_FLD"/>
    <property type="match status" value="1"/>
</dbReference>
<dbReference type="EC" id="6.3.4.22" evidence="6"/>